<evidence type="ECO:0000313" key="3">
    <source>
        <dbReference type="EMBL" id="GAA4402048.1"/>
    </source>
</evidence>
<dbReference type="InterPro" id="IPR011053">
    <property type="entry name" value="Single_hybrid_motif"/>
</dbReference>
<reference evidence="4" key="1">
    <citation type="journal article" date="2019" name="Int. J. Syst. Evol. Microbiol.">
        <title>The Global Catalogue of Microorganisms (GCM) 10K type strain sequencing project: providing services to taxonomists for standard genome sequencing and annotation.</title>
        <authorList>
            <consortium name="The Broad Institute Genomics Platform"/>
            <consortium name="The Broad Institute Genome Sequencing Center for Infectious Disease"/>
            <person name="Wu L."/>
            <person name="Ma J."/>
        </authorList>
    </citation>
    <scope>NUCLEOTIDE SEQUENCE [LARGE SCALE GENOMIC DNA]</scope>
    <source>
        <strain evidence="4">JCM 17925</strain>
    </source>
</reference>
<keyword evidence="4" id="KW-1185">Reference proteome</keyword>
<dbReference type="RefSeq" id="WP_345265906.1">
    <property type="nucleotide sequence ID" value="NZ_BAABHB010000002.1"/>
</dbReference>
<comment type="caution">
    <text evidence="3">The sequence shown here is derived from an EMBL/GenBank/DDBJ whole genome shotgun (WGS) entry which is preliminary data.</text>
</comment>
<dbReference type="InterPro" id="IPR001882">
    <property type="entry name" value="Biotin_BS"/>
</dbReference>
<dbReference type="InterPro" id="IPR000089">
    <property type="entry name" value="Biotin_lipoyl"/>
</dbReference>
<sequence length="166" mass="18316">MFQASVNDRDTVTIDFAPQGPTLNDAPFDWDLVRLSDRTFHILRNNQSYTAELIDMDAAAKSITLKINQALYQVQLKDRFDLLLEQMGMSNAAGAKVNDIKAPMPGLIVGVSVEPGTAVQKGDIVLILEAMKMENAIKAPGDATVRTIRVVKGDRVEKNQVLIEFE</sequence>
<feature type="domain" description="Lipoyl-binding" evidence="2">
    <location>
        <begin position="84"/>
        <end position="166"/>
    </location>
</feature>
<dbReference type="Gene3D" id="2.40.50.100">
    <property type="match status" value="1"/>
</dbReference>
<dbReference type="EMBL" id="BAABHB010000002">
    <property type="protein sequence ID" value="GAA4402048.1"/>
    <property type="molecule type" value="Genomic_DNA"/>
</dbReference>
<dbReference type="InterPro" id="IPR050709">
    <property type="entry name" value="Biotin_Carboxyl_Carrier/Decarb"/>
</dbReference>
<dbReference type="PROSITE" id="PS00188">
    <property type="entry name" value="BIOTIN"/>
    <property type="match status" value="1"/>
</dbReference>
<name>A0ABP8K8A3_9BACT</name>
<proteinExistence type="predicted"/>
<dbReference type="SUPFAM" id="SSF51230">
    <property type="entry name" value="Single hybrid motif"/>
    <property type="match status" value="1"/>
</dbReference>
<evidence type="ECO:0000313" key="4">
    <source>
        <dbReference type="Proteomes" id="UP001500936"/>
    </source>
</evidence>
<dbReference type="PROSITE" id="PS50968">
    <property type="entry name" value="BIOTINYL_LIPOYL"/>
    <property type="match status" value="1"/>
</dbReference>
<dbReference type="PANTHER" id="PTHR45266:SF3">
    <property type="entry name" value="OXALOACETATE DECARBOXYLASE ALPHA CHAIN"/>
    <property type="match status" value="1"/>
</dbReference>
<gene>
    <name evidence="3" type="ORF">GCM10023187_16880</name>
</gene>
<dbReference type="Pfam" id="PF00364">
    <property type="entry name" value="Biotin_lipoyl"/>
    <property type="match status" value="1"/>
</dbReference>
<accession>A0ABP8K8A3</accession>
<keyword evidence="1" id="KW-0092">Biotin</keyword>
<protein>
    <recommendedName>
        <fullName evidence="2">Lipoyl-binding domain-containing protein</fullName>
    </recommendedName>
</protein>
<evidence type="ECO:0000259" key="2">
    <source>
        <dbReference type="PROSITE" id="PS50968"/>
    </source>
</evidence>
<evidence type="ECO:0000256" key="1">
    <source>
        <dbReference type="ARBA" id="ARBA00023267"/>
    </source>
</evidence>
<dbReference type="CDD" id="cd06850">
    <property type="entry name" value="biotinyl_domain"/>
    <property type="match status" value="1"/>
</dbReference>
<organism evidence="3 4">
    <name type="scientific">Nibrella viscosa</name>
    <dbReference type="NCBI Taxonomy" id="1084524"/>
    <lineage>
        <taxon>Bacteria</taxon>
        <taxon>Pseudomonadati</taxon>
        <taxon>Bacteroidota</taxon>
        <taxon>Cytophagia</taxon>
        <taxon>Cytophagales</taxon>
        <taxon>Spirosomataceae</taxon>
        <taxon>Nibrella</taxon>
    </lineage>
</organism>
<dbReference type="Proteomes" id="UP001500936">
    <property type="component" value="Unassembled WGS sequence"/>
</dbReference>
<dbReference type="PANTHER" id="PTHR45266">
    <property type="entry name" value="OXALOACETATE DECARBOXYLASE ALPHA CHAIN"/>
    <property type="match status" value="1"/>
</dbReference>